<dbReference type="GO" id="GO:0009536">
    <property type="term" value="C:plastid"/>
    <property type="evidence" value="ECO:0007669"/>
    <property type="project" value="TreeGrafter"/>
</dbReference>
<evidence type="ECO:0000313" key="3">
    <source>
        <dbReference type="EMBL" id="EEH59511.1"/>
    </source>
</evidence>
<dbReference type="GO" id="GO:0008641">
    <property type="term" value="F:ubiquitin-like modifier activating enzyme activity"/>
    <property type="evidence" value="ECO:0007669"/>
    <property type="project" value="InterPro"/>
</dbReference>
<dbReference type="KEGG" id="mpp:MICPUCDRAFT_25166"/>
<evidence type="ECO:0000256" key="1">
    <source>
        <dbReference type="SAM" id="Phobius"/>
    </source>
</evidence>
<dbReference type="Gene3D" id="3.40.50.720">
    <property type="entry name" value="NAD(P)-binding Rossmann-like Domain"/>
    <property type="match status" value="1"/>
</dbReference>
<dbReference type="PANTHER" id="PTHR43267:SF2">
    <property type="entry name" value="TRNA THREONYLCARBAMOYLADENOSINE DEHYDRATASE 1-RELATED"/>
    <property type="match status" value="1"/>
</dbReference>
<dbReference type="GO" id="GO:0061504">
    <property type="term" value="P:cyclic threonylcarbamoyladenosine biosynthetic process"/>
    <property type="evidence" value="ECO:0007669"/>
    <property type="project" value="TreeGrafter"/>
</dbReference>
<feature type="transmembrane region" description="Helical" evidence="1">
    <location>
        <begin position="6"/>
        <end position="25"/>
    </location>
</feature>
<keyword evidence="1" id="KW-0472">Membrane</keyword>
<dbReference type="OMA" id="GSWVVTM"/>
<dbReference type="Proteomes" id="UP000001876">
    <property type="component" value="Unassembled WGS sequence"/>
</dbReference>
<keyword evidence="4" id="KW-1185">Reference proteome</keyword>
<dbReference type="AlphaFoldDB" id="C1ML97"/>
<evidence type="ECO:0000259" key="2">
    <source>
        <dbReference type="Pfam" id="PF00899"/>
    </source>
</evidence>
<accession>C1ML97</accession>
<keyword evidence="1" id="KW-0812">Transmembrane</keyword>
<evidence type="ECO:0000313" key="4">
    <source>
        <dbReference type="Proteomes" id="UP000001876"/>
    </source>
</evidence>
<dbReference type="STRING" id="564608.C1ML97"/>
<keyword evidence="1" id="KW-1133">Transmembrane helix</keyword>
<dbReference type="Pfam" id="PF00899">
    <property type="entry name" value="ThiF"/>
    <property type="match status" value="1"/>
</dbReference>
<dbReference type="GeneID" id="9682014"/>
<dbReference type="PANTHER" id="PTHR43267">
    <property type="entry name" value="TRNA THREONYLCARBAMOYLADENOSINE DEHYDRATASE"/>
    <property type="match status" value="1"/>
</dbReference>
<dbReference type="InterPro" id="IPR045886">
    <property type="entry name" value="ThiF/MoeB/HesA"/>
</dbReference>
<dbReference type="SUPFAM" id="SSF69572">
    <property type="entry name" value="Activating enzymes of the ubiquitin-like proteins"/>
    <property type="match status" value="1"/>
</dbReference>
<dbReference type="InterPro" id="IPR035985">
    <property type="entry name" value="Ubiquitin-activating_enz"/>
</dbReference>
<organism evidence="4">
    <name type="scientific">Micromonas pusilla (strain CCMP1545)</name>
    <name type="common">Picoplanktonic green alga</name>
    <dbReference type="NCBI Taxonomy" id="564608"/>
    <lineage>
        <taxon>Eukaryota</taxon>
        <taxon>Viridiplantae</taxon>
        <taxon>Chlorophyta</taxon>
        <taxon>Mamiellophyceae</taxon>
        <taxon>Mamiellales</taxon>
        <taxon>Mamiellaceae</taxon>
        <taxon>Micromonas</taxon>
    </lineage>
</organism>
<feature type="domain" description="THIF-type NAD/FAD binding fold" evidence="2">
    <location>
        <begin position="56"/>
        <end position="328"/>
    </location>
</feature>
<name>C1ML97_MICPC</name>
<dbReference type="CDD" id="cd00755">
    <property type="entry name" value="YgdL_like"/>
    <property type="match status" value="1"/>
</dbReference>
<gene>
    <name evidence="3" type="ORF">MICPUCDRAFT_25166</name>
</gene>
<proteinExistence type="predicted"/>
<dbReference type="InterPro" id="IPR000594">
    <property type="entry name" value="ThiF_NAD_FAD-bd"/>
</dbReference>
<protein>
    <submittedName>
        <fullName evidence="3">Predicted protein</fullName>
    </submittedName>
</protein>
<dbReference type="RefSeq" id="XP_003056135.1">
    <property type="nucleotide sequence ID" value="XM_003056089.1"/>
</dbReference>
<dbReference type="eggNOG" id="KOG2018">
    <property type="taxonomic scope" value="Eukaryota"/>
</dbReference>
<dbReference type="GO" id="GO:0061503">
    <property type="term" value="F:tRNA threonylcarbamoyladenosine dehydratase"/>
    <property type="evidence" value="ECO:0007669"/>
    <property type="project" value="TreeGrafter"/>
</dbReference>
<dbReference type="EMBL" id="GG663736">
    <property type="protein sequence ID" value="EEH59511.1"/>
    <property type="molecule type" value="Genomic_DNA"/>
</dbReference>
<reference evidence="3 4" key="1">
    <citation type="journal article" date="2009" name="Science">
        <title>Green evolution and dynamic adaptations revealed by genomes of the marine picoeukaryotes Micromonas.</title>
        <authorList>
            <person name="Worden A.Z."/>
            <person name="Lee J.H."/>
            <person name="Mock T."/>
            <person name="Rouze P."/>
            <person name="Simmons M.P."/>
            <person name="Aerts A.L."/>
            <person name="Allen A.E."/>
            <person name="Cuvelier M.L."/>
            <person name="Derelle E."/>
            <person name="Everett M.V."/>
            <person name="Foulon E."/>
            <person name="Grimwood J."/>
            <person name="Gundlach H."/>
            <person name="Henrissat B."/>
            <person name="Napoli C."/>
            <person name="McDonald S.M."/>
            <person name="Parker M.S."/>
            <person name="Rombauts S."/>
            <person name="Salamov A."/>
            <person name="Von Dassow P."/>
            <person name="Badger J.H."/>
            <person name="Coutinho P.M."/>
            <person name="Demir E."/>
            <person name="Dubchak I."/>
            <person name="Gentemann C."/>
            <person name="Eikrem W."/>
            <person name="Gready J.E."/>
            <person name="John U."/>
            <person name="Lanier W."/>
            <person name="Lindquist E.A."/>
            <person name="Lucas S."/>
            <person name="Mayer K.F."/>
            <person name="Moreau H."/>
            <person name="Not F."/>
            <person name="Otillar R."/>
            <person name="Panaud O."/>
            <person name="Pangilinan J."/>
            <person name="Paulsen I."/>
            <person name="Piegu B."/>
            <person name="Poliakov A."/>
            <person name="Robbens S."/>
            <person name="Schmutz J."/>
            <person name="Toulza E."/>
            <person name="Wyss T."/>
            <person name="Zelensky A."/>
            <person name="Zhou K."/>
            <person name="Armbrust E.V."/>
            <person name="Bhattacharya D."/>
            <person name="Goodenough U.W."/>
            <person name="Van de Peer Y."/>
            <person name="Grigoriev I.V."/>
        </authorList>
    </citation>
    <scope>NUCLEOTIDE SEQUENCE [LARGE SCALE GENOMIC DNA]</scope>
    <source>
        <strain evidence="3 4">CCMP1545</strain>
    </source>
</reference>
<sequence>MITMRLFEAFMAGSTVGAVLVSILYSRRHQVPSRVFTGKLFHTSSATDEILAEHFTRNVQFFGSTAQQRVSSVFVVVVGLGGVGSHCAHMLLRSGVSRMRLIDFDQISLSSLNRHALGTRQDVGSYKAECLAKHFRKIFPEAQLETKVAMFEKTVEDELLKGEPDFVVDCIDNVDTKVDLLAACVRKNINVLASGGAGAKCDPTRIKIVDIRESVVDPLARAVRHRLKQVHGIESGIPVLLSTEKQRCKLVSLGATAETCSASILQDFQVLPNFRIRTLPVFGALPAIFGLSCAAHVISTLTGQVLSSDPILHIHTKQYKTQFERLRDREASRGSMKSWVNVELQDVIYLIKDVWQGRSARAQNPSIGKGMWRNTSDLCLTRWNPSKPANLDNLILLSSEEADAHDAEVFRIFETDNDSDQIKPCGFDSLVDREPYFAYFIERKLQRVRRDFGLVRESPNTCSGLNIHLMEQ</sequence>
<feature type="transmembrane region" description="Helical" evidence="1">
    <location>
        <begin position="70"/>
        <end position="92"/>
    </location>
</feature>
<dbReference type="OrthoDB" id="10265862at2759"/>